<feature type="compositionally biased region" description="Gly residues" evidence="1">
    <location>
        <begin position="633"/>
        <end position="645"/>
    </location>
</feature>
<feature type="region of interest" description="Disordered" evidence="1">
    <location>
        <begin position="458"/>
        <end position="509"/>
    </location>
</feature>
<dbReference type="Proteomes" id="UP000265515">
    <property type="component" value="Unassembled WGS sequence"/>
</dbReference>
<feature type="region of interest" description="Disordered" evidence="1">
    <location>
        <begin position="708"/>
        <end position="734"/>
    </location>
</feature>
<feature type="compositionally biased region" description="Basic and acidic residues" evidence="1">
    <location>
        <begin position="527"/>
        <end position="554"/>
    </location>
</feature>
<evidence type="ECO:0000313" key="2">
    <source>
        <dbReference type="EMBL" id="GBG75040.1"/>
    </source>
</evidence>
<proteinExistence type="predicted"/>
<protein>
    <recommendedName>
        <fullName evidence="4">HAT C-terminal dimerisation domain-containing protein</fullName>
    </recommendedName>
</protein>
<evidence type="ECO:0008006" key="4">
    <source>
        <dbReference type="Google" id="ProtNLM"/>
    </source>
</evidence>
<feature type="compositionally biased region" description="Basic and acidic residues" evidence="1">
    <location>
        <begin position="427"/>
        <end position="436"/>
    </location>
</feature>
<sequence length="734" mass="81077">MLHDNAWASIPWEWRLIPQARWVRLQIHDGQFLRHVEFAILVMEPVHQLLRRMDRGGMMMSIVYEWSQHLVRLMRLMPVLAEFLACVGEVEMRLMHLLEPAHAAAHLLNPRRRSLKYFESLHTTSEDVEVIRECDRFLLAQTGGDSTGRDYLIVRAQIRHFHARRGNWGDLSMSAGGSPTASRCAAWWFAHGVAHPELRSIAIRVMHMWASAAERNWAEHECILTAKRNKLGFAKLAQLVEITTNLKLASCRQHGGGYVLPWIMDREREEQRPPAAAGEDEEDADPELDAWGARLAGTVSDAELRRQIDVFLPTLLPYEHVPPPAQDAGVEGMQVGEYDWTDPEDLVSGGDRTAEQVHFTYGAGSDGLASRTPVITGDGLLRTEGVVDRPSPSPPAGHSGQPWRERDIQLPPLPRGQVHGVDSSGEDEGKTEEHLTNARFAPSHHSFARAWELRRSRRLAGQGAERGAHSQHLDEIPAGEQTPVTPAHGRDRQDAHDMPSSLRTSDFDVAGSHGRSLVLRYRFTEKPVQARDTSQREKTEEERDTRIDHEEEARLWSMPSGGPPVGVPTGASDRAVEGEHAPEREGDSDGRPVGDDSDQDARDDSSDATHEGEATDVGGFIDRVIVGLCAGDMEGGTPGGHGTSQGGDAVMDEEPGLHTDRQGSDSGAGHSPVMEGVVDVDDEARLSLTQDVAGDMSLKLVVRTPLPVHADEGDRGRRFNERLGESTPPPLNQE</sequence>
<feature type="compositionally biased region" description="Basic and acidic residues" evidence="1">
    <location>
        <begin position="488"/>
        <end position="497"/>
    </location>
</feature>
<dbReference type="SUPFAM" id="SSF53098">
    <property type="entry name" value="Ribonuclease H-like"/>
    <property type="match status" value="1"/>
</dbReference>
<reference evidence="2 3" key="1">
    <citation type="journal article" date="2018" name="Cell">
        <title>The Chara Genome: Secondary Complexity and Implications for Plant Terrestrialization.</title>
        <authorList>
            <person name="Nishiyama T."/>
            <person name="Sakayama H."/>
            <person name="Vries J.D."/>
            <person name="Buschmann H."/>
            <person name="Saint-Marcoux D."/>
            <person name="Ullrich K.K."/>
            <person name="Haas F.B."/>
            <person name="Vanderstraeten L."/>
            <person name="Becker D."/>
            <person name="Lang D."/>
            <person name="Vosolsobe S."/>
            <person name="Rombauts S."/>
            <person name="Wilhelmsson P.K.I."/>
            <person name="Janitza P."/>
            <person name="Kern R."/>
            <person name="Heyl A."/>
            <person name="Rumpler F."/>
            <person name="Villalobos L.I.A.C."/>
            <person name="Clay J.M."/>
            <person name="Skokan R."/>
            <person name="Toyoda A."/>
            <person name="Suzuki Y."/>
            <person name="Kagoshima H."/>
            <person name="Schijlen E."/>
            <person name="Tajeshwar N."/>
            <person name="Catarino B."/>
            <person name="Hetherington A.J."/>
            <person name="Saltykova A."/>
            <person name="Bonnot C."/>
            <person name="Breuninger H."/>
            <person name="Symeonidi A."/>
            <person name="Radhakrishnan G.V."/>
            <person name="Van Nieuwerburgh F."/>
            <person name="Deforce D."/>
            <person name="Chang C."/>
            <person name="Karol K.G."/>
            <person name="Hedrich R."/>
            <person name="Ulvskov P."/>
            <person name="Glockner G."/>
            <person name="Delwiche C.F."/>
            <person name="Petrasek J."/>
            <person name="Van de Peer Y."/>
            <person name="Friml J."/>
            <person name="Beilby M."/>
            <person name="Dolan L."/>
            <person name="Kohara Y."/>
            <person name="Sugano S."/>
            <person name="Fujiyama A."/>
            <person name="Delaux P.-M."/>
            <person name="Quint M."/>
            <person name="TheiBen G."/>
            <person name="Hagemann M."/>
            <person name="Harholt J."/>
            <person name="Dunand C."/>
            <person name="Zachgo S."/>
            <person name="Langdale J."/>
            <person name="Maumus F."/>
            <person name="Straeten D.V.D."/>
            <person name="Gould S.B."/>
            <person name="Rensing S.A."/>
        </authorList>
    </citation>
    <scope>NUCLEOTIDE SEQUENCE [LARGE SCALE GENOMIC DNA]</scope>
    <source>
        <strain evidence="2 3">S276</strain>
    </source>
</reference>
<feature type="compositionally biased region" description="Basic and acidic residues" evidence="1">
    <location>
        <begin position="709"/>
        <end position="724"/>
    </location>
</feature>
<feature type="region of interest" description="Disordered" evidence="1">
    <location>
        <begin position="384"/>
        <end position="441"/>
    </location>
</feature>
<dbReference type="EMBL" id="BFEA01000216">
    <property type="protein sequence ID" value="GBG75040.1"/>
    <property type="molecule type" value="Genomic_DNA"/>
</dbReference>
<dbReference type="InterPro" id="IPR012337">
    <property type="entry name" value="RNaseH-like_sf"/>
</dbReference>
<organism evidence="2 3">
    <name type="scientific">Chara braunii</name>
    <name type="common">Braun's stonewort</name>
    <dbReference type="NCBI Taxonomy" id="69332"/>
    <lineage>
        <taxon>Eukaryota</taxon>
        <taxon>Viridiplantae</taxon>
        <taxon>Streptophyta</taxon>
        <taxon>Charophyceae</taxon>
        <taxon>Charales</taxon>
        <taxon>Characeae</taxon>
        <taxon>Chara</taxon>
    </lineage>
</organism>
<gene>
    <name evidence="2" type="ORF">CBR_g19553</name>
</gene>
<feature type="compositionally biased region" description="Basic and acidic residues" evidence="1">
    <location>
        <begin position="574"/>
        <end position="613"/>
    </location>
</feature>
<evidence type="ECO:0000256" key="1">
    <source>
        <dbReference type="SAM" id="MobiDB-lite"/>
    </source>
</evidence>
<dbReference type="AlphaFoldDB" id="A0A388KYA0"/>
<evidence type="ECO:0000313" key="3">
    <source>
        <dbReference type="Proteomes" id="UP000265515"/>
    </source>
</evidence>
<feature type="region of interest" description="Disordered" evidence="1">
    <location>
        <begin position="527"/>
        <end position="674"/>
    </location>
</feature>
<keyword evidence="3" id="KW-1185">Reference proteome</keyword>
<name>A0A388KYA0_CHABU</name>
<dbReference type="Gramene" id="GBG75040">
    <property type="protein sequence ID" value="GBG75040"/>
    <property type="gene ID" value="CBR_g19553"/>
</dbReference>
<accession>A0A388KYA0</accession>
<feature type="compositionally biased region" description="Basic and acidic residues" evidence="1">
    <location>
        <begin position="466"/>
        <end position="475"/>
    </location>
</feature>
<comment type="caution">
    <text evidence="2">The sequence shown here is derived from an EMBL/GenBank/DDBJ whole genome shotgun (WGS) entry which is preliminary data.</text>
</comment>